<dbReference type="PRINTS" id="PR00922">
    <property type="entry name" value="DADACBPTASE3"/>
</dbReference>
<dbReference type="GO" id="GO:0004185">
    <property type="term" value="F:serine-type carboxypeptidase activity"/>
    <property type="evidence" value="ECO:0007669"/>
    <property type="project" value="InterPro"/>
</dbReference>
<evidence type="ECO:0000313" key="5">
    <source>
        <dbReference type="Proteomes" id="UP000319818"/>
    </source>
</evidence>
<accession>A0A543FPB0</accession>
<dbReference type="PANTHER" id="PTHR30023">
    <property type="entry name" value="D-ALANYL-D-ALANINE CARBOXYPEPTIDASE"/>
    <property type="match status" value="1"/>
</dbReference>
<keyword evidence="3" id="KW-0812">Transmembrane</keyword>
<dbReference type="Proteomes" id="UP000319818">
    <property type="component" value="Unassembled WGS sequence"/>
</dbReference>
<organism evidence="4 5">
    <name type="scientific">Pseudonocardia cypriaca</name>
    <dbReference type="NCBI Taxonomy" id="882449"/>
    <lineage>
        <taxon>Bacteria</taxon>
        <taxon>Bacillati</taxon>
        <taxon>Actinomycetota</taxon>
        <taxon>Actinomycetes</taxon>
        <taxon>Pseudonocardiales</taxon>
        <taxon>Pseudonocardiaceae</taxon>
        <taxon>Pseudonocardia</taxon>
    </lineage>
</organism>
<dbReference type="Gene3D" id="3.50.80.20">
    <property type="entry name" value="D-Ala-D-Ala carboxypeptidase C, peptidase S13"/>
    <property type="match status" value="1"/>
</dbReference>
<name>A0A543FPB0_9PSEU</name>
<evidence type="ECO:0000256" key="2">
    <source>
        <dbReference type="ARBA" id="ARBA00022801"/>
    </source>
</evidence>
<dbReference type="PANTHER" id="PTHR30023:SF0">
    <property type="entry name" value="PENICILLIN-SENSITIVE CARBOXYPEPTIDASE A"/>
    <property type="match status" value="1"/>
</dbReference>
<keyword evidence="4" id="KW-0645">Protease</keyword>
<proteinExistence type="inferred from homology"/>
<keyword evidence="2" id="KW-0378">Hydrolase</keyword>
<evidence type="ECO:0000313" key="4">
    <source>
        <dbReference type="EMBL" id="TQM35680.1"/>
    </source>
</evidence>
<dbReference type="SUPFAM" id="SSF56601">
    <property type="entry name" value="beta-lactamase/transpeptidase-like"/>
    <property type="match status" value="1"/>
</dbReference>
<reference evidence="4 5" key="1">
    <citation type="submission" date="2019-06" db="EMBL/GenBank/DDBJ databases">
        <title>Sequencing the genomes of 1000 actinobacteria strains.</title>
        <authorList>
            <person name="Klenk H.-P."/>
        </authorList>
    </citation>
    <scope>NUCLEOTIDE SEQUENCE [LARGE SCALE GENOMIC DNA]</scope>
    <source>
        <strain evidence="4 5">DSM 45511</strain>
    </source>
</reference>
<dbReference type="NCBIfam" id="TIGR00666">
    <property type="entry name" value="PBP4"/>
    <property type="match status" value="1"/>
</dbReference>
<dbReference type="RefSeq" id="WP_170225980.1">
    <property type="nucleotide sequence ID" value="NZ_VFPH01000003.1"/>
</dbReference>
<dbReference type="GO" id="GO:0000270">
    <property type="term" value="P:peptidoglycan metabolic process"/>
    <property type="evidence" value="ECO:0007669"/>
    <property type="project" value="TreeGrafter"/>
</dbReference>
<dbReference type="Gene3D" id="3.40.710.10">
    <property type="entry name" value="DD-peptidase/beta-lactamase superfamily"/>
    <property type="match status" value="2"/>
</dbReference>
<keyword evidence="3" id="KW-0472">Membrane</keyword>
<keyword evidence="4" id="KW-0121">Carboxypeptidase</keyword>
<dbReference type="InterPro" id="IPR012338">
    <property type="entry name" value="Beta-lactam/transpept-like"/>
</dbReference>
<dbReference type="InterPro" id="IPR000667">
    <property type="entry name" value="Peptidase_S13"/>
</dbReference>
<dbReference type="GO" id="GO:0006508">
    <property type="term" value="P:proteolysis"/>
    <property type="evidence" value="ECO:0007669"/>
    <property type="project" value="InterPro"/>
</dbReference>
<feature type="transmembrane region" description="Helical" evidence="3">
    <location>
        <begin position="21"/>
        <end position="40"/>
    </location>
</feature>
<dbReference type="EMBL" id="VFPH01000003">
    <property type="protein sequence ID" value="TQM35680.1"/>
    <property type="molecule type" value="Genomic_DNA"/>
</dbReference>
<protein>
    <submittedName>
        <fullName evidence="4">D-alanyl-D-alanine carboxypeptidase/D-alanyl-D-alanine-endopeptidase (Penicillin-binding protein 4)</fullName>
    </submittedName>
</protein>
<dbReference type="Pfam" id="PF02113">
    <property type="entry name" value="Peptidase_S13"/>
    <property type="match status" value="2"/>
</dbReference>
<evidence type="ECO:0000256" key="1">
    <source>
        <dbReference type="ARBA" id="ARBA00006096"/>
    </source>
</evidence>
<sequence length="474" mass="47399">MGIGRRIGDSLRLPGRGARRAIAVLVVLAVAGGAGGAIALTGPTLVQRLGLVAPPPAPLPPVPRAELGALSPDAPIPTPQGLSAALDDAAADMPGKFAGVVIDPVSGRELWGHTPERPLVPASTAKVITTAAALLALNPTDRLTTRVVTGPAPDTIVLVGGGDPTLTALPDPKDSLYPGGSSIGELADAVRKKAPGPIRRVLVDTSRYTDDGLAPGWSQGDVAAGFITPIQPVMLDGGRLDPKLQDGPRVSDPALTAGRALGDELGAAVVERGTAAPDATAIAAVASAPVSELAEHALRTSDNVLAEVLAREVAIARQAEPSYAGGAQAVLAALRQAGIDTSGAETVDGSGLSTRNQVPARLLGEILAAAASPAKGPLDTQFLRPVLTGLPVAGGVGTLDDRYARDGKAAAGRGVVRAKTGSLTGVSSLAGVVTDVDGRLLVFALVSNGASPATVRPLHDAMAAALSRCGCQKP</sequence>
<gene>
    <name evidence="4" type="ORF">FB388_7120</name>
</gene>
<keyword evidence="5" id="KW-1185">Reference proteome</keyword>
<comment type="similarity">
    <text evidence="1">Belongs to the peptidase S13 family.</text>
</comment>
<dbReference type="AlphaFoldDB" id="A0A543FPB0"/>
<evidence type="ECO:0000256" key="3">
    <source>
        <dbReference type="SAM" id="Phobius"/>
    </source>
</evidence>
<comment type="caution">
    <text evidence="4">The sequence shown here is derived from an EMBL/GenBank/DDBJ whole genome shotgun (WGS) entry which is preliminary data.</text>
</comment>
<keyword evidence="3" id="KW-1133">Transmembrane helix</keyword>